<evidence type="ECO:0008006" key="3">
    <source>
        <dbReference type="Google" id="ProtNLM"/>
    </source>
</evidence>
<name>A0A4Q2RMC4_9ACTN</name>
<gene>
    <name evidence="1" type="ORF">EUA06_19780</name>
</gene>
<dbReference type="OrthoDB" id="3173471at2"/>
<sequence>MDAISTGRESRAPASARRVTRGAYRLSDAPDVRISSLHAWQLALPPEAAFTHLTGAGIHEVWLPPCDDLPVWISLPYGVPRPDRPGLRVVRRHIGPAPVIVNGLRCEPAAQCLLIAARDLHELDLTCLIEGMHHRGVLSEADEDRLLIEAYPGSPRLRRAFAWATGGSESIWEVLLRVLHKSCDVAVLAQHEVRDADGVFVARGDLWLLGTTRLHEFDGAVHRDQEQHRKDLKRDRRLGSAGWERRGYTSYDVLHQAVSILRDADEALGRPHDPTRIRAWHDILKKSLFSPAGQALLRERIRASL</sequence>
<dbReference type="AlphaFoldDB" id="A0A4Q2RMC4"/>
<dbReference type="RefSeq" id="WP_129479010.1">
    <property type="nucleotide sequence ID" value="NZ_SDWS01000011.1"/>
</dbReference>
<evidence type="ECO:0000313" key="1">
    <source>
        <dbReference type="EMBL" id="RYB88735.1"/>
    </source>
</evidence>
<evidence type="ECO:0000313" key="2">
    <source>
        <dbReference type="Proteomes" id="UP000291838"/>
    </source>
</evidence>
<proteinExistence type="predicted"/>
<dbReference type="Proteomes" id="UP000291838">
    <property type="component" value="Unassembled WGS sequence"/>
</dbReference>
<organism evidence="1 2">
    <name type="scientific">Nocardioides glacieisoli</name>
    <dbReference type="NCBI Taxonomy" id="1168730"/>
    <lineage>
        <taxon>Bacteria</taxon>
        <taxon>Bacillati</taxon>
        <taxon>Actinomycetota</taxon>
        <taxon>Actinomycetes</taxon>
        <taxon>Propionibacteriales</taxon>
        <taxon>Nocardioidaceae</taxon>
        <taxon>Nocardioides</taxon>
    </lineage>
</organism>
<accession>A0A4Q2RMC4</accession>
<dbReference type="EMBL" id="SDWS01000011">
    <property type="protein sequence ID" value="RYB88735.1"/>
    <property type="molecule type" value="Genomic_DNA"/>
</dbReference>
<comment type="caution">
    <text evidence="1">The sequence shown here is derived from an EMBL/GenBank/DDBJ whole genome shotgun (WGS) entry which is preliminary data.</text>
</comment>
<reference evidence="1 2" key="1">
    <citation type="submission" date="2019-01" db="EMBL/GenBank/DDBJ databases">
        <title>Novel species of Nocardioides.</title>
        <authorList>
            <person name="Liu Q."/>
            <person name="Xin Y.-H."/>
        </authorList>
    </citation>
    <scope>NUCLEOTIDE SEQUENCE [LARGE SCALE GENOMIC DNA]</scope>
    <source>
        <strain evidence="1 2">HLT3-15</strain>
    </source>
</reference>
<keyword evidence="2" id="KW-1185">Reference proteome</keyword>
<protein>
    <recommendedName>
        <fullName evidence="3">DUF559 domain-containing protein</fullName>
    </recommendedName>
</protein>